<dbReference type="GO" id="GO:0006508">
    <property type="term" value="P:proteolysis"/>
    <property type="evidence" value="ECO:0007669"/>
    <property type="project" value="UniProtKB-KW"/>
</dbReference>
<evidence type="ECO:0000256" key="2">
    <source>
        <dbReference type="ARBA" id="ARBA00022670"/>
    </source>
</evidence>
<dbReference type="GO" id="GO:0004222">
    <property type="term" value="F:metalloendopeptidase activity"/>
    <property type="evidence" value="ECO:0007669"/>
    <property type="project" value="InterPro"/>
</dbReference>
<evidence type="ECO:0000256" key="8">
    <source>
        <dbReference type="PIRSR" id="PIRSR621190-2"/>
    </source>
</evidence>
<feature type="binding site" evidence="8">
    <location>
        <position position="154"/>
    </location>
    <ligand>
        <name>Ca(2+)</name>
        <dbReference type="ChEBI" id="CHEBI:29108"/>
        <label>3</label>
    </ligand>
</feature>
<keyword evidence="4" id="KW-0378">Hydrolase</keyword>
<protein>
    <submittedName>
        <fullName evidence="11">Metalloendoproteinase 1</fullName>
    </submittedName>
</protein>
<dbReference type="PANTHER" id="PTHR10201:SF213">
    <property type="entry name" value="METALLOENDOPROTEINASE 2-MMP-LIKE"/>
    <property type="match status" value="1"/>
</dbReference>
<dbReference type="SUPFAM" id="SSF55486">
    <property type="entry name" value="Metalloproteases ('zincins'), catalytic domain"/>
    <property type="match status" value="1"/>
</dbReference>
<reference evidence="11" key="1">
    <citation type="submission" date="2020-07" db="EMBL/GenBank/DDBJ databases">
        <title>Ethylene signaling mediates host invasion by parasitic plants.</title>
        <authorList>
            <person name="Yoshida S."/>
        </authorList>
    </citation>
    <scope>NUCLEOTIDE SEQUENCE</scope>
    <source>
        <strain evidence="11">Okayama</strain>
    </source>
</reference>
<accession>A0A830CVS7</accession>
<dbReference type="PRINTS" id="PR00138">
    <property type="entry name" value="MATRIXIN"/>
</dbReference>
<evidence type="ECO:0000313" key="12">
    <source>
        <dbReference type="Proteomes" id="UP000653305"/>
    </source>
</evidence>
<feature type="region of interest" description="Disordered" evidence="9">
    <location>
        <begin position="53"/>
        <end position="72"/>
    </location>
</feature>
<dbReference type="OrthoDB" id="907195at2759"/>
<feature type="binding site" evidence="8">
    <location>
        <position position="114"/>
    </location>
    <ligand>
        <name>Ca(2+)</name>
        <dbReference type="ChEBI" id="CHEBI:29108"/>
        <label>2</label>
    </ligand>
</feature>
<evidence type="ECO:0000256" key="9">
    <source>
        <dbReference type="SAM" id="MobiDB-lite"/>
    </source>
</evidence>
<dbReference type="InterPro" id="IPR006026">
    <property type="entry name" value="Peptidase_Metallo"/>
</dbReference>
<keyword evidence="2" id="KW-0645">Protease</keyword>
<comment type="cofactor">
    <cofactor evidence="8">
        <name>Zn(2+)</name>
        <dbReference type="ChEBI" id="CHEBI:29105"/>
    </cofactor>
    <text evidence="8">Binds 2 Zn(2+) ions per subunit.</text>
</comment>
<dbReference type="SMART" id="SM00235">
    <property type="entry name" value="ZnMc"/>
    <property type="match status" value="1"/>
</dbReference>
<keyword evidence="5 8" id="KW-0862">Zinc</keyword>
<feature type="binding site" evidence="8">
    <location>
        <position position="149"/>
    </location>
    <ligand>
        <name>Zn(2+)</name>
        <dbReference type="ChEBI" id="CHEBI:29105"/>
        <label>1</label>
    </ligand>
</feature>
<dbReference type="GO" id="GO:0030198">
    <property type="term" value="P:extracellular matrix organization"/>
    <property type="evidence" value="ECO:0007669"/>
    <property type="project" value="TreeGrafter"/>
</dbReference>
<keyword evidence="3 8" id="KW-0479">Metal-binding</keyword>
<keyword evidence="12" id="KW-1185">Reference proteome</keyword>
<feature type="binding site" evidence="8">
    <location>
        <position position="151"/>
    </location>
    <ligand>
        <name>Ca(2+)</name>
        <dbReference type="ChEBI" id="CHEBI:29108"/>
        <label>3</label>
    </ligand>
</feature>
<dbReference type="GO" id="GO:0008270">
    <property type="term" value="F:zinc ion binding"/>
    <property type="evidence" value="ECO:0007669"/>
    <property type="project" value="InterPro"/>
</dbReference>
<dbReference type="Pfam" id="PF01471">
    <property type="entry name" value="PG_binding_1"/>
    <property type="match status" value="1"/>
</dbReference>
<dbReference type="InterPro" id="IPR033739">
    <property type="entry name" value="M10A_MMP"/>
</dbReference>
<evidence type="ECO:0000259" key="10">
    <source>
        <dbReference type="SMART" id="SM00235"/>
    </source>
</evidence>
<feature type="binding site" description="in inhibited form" evidence="8">
    <location>
        <position position="54"/>
    </location>
    <ligand>
        <name>Zn(2+)</name>
        <dbReference type="ChEBI" id="CHEBI:29105"/>
        <label>2</label>
        <note>catalytic</note>
    </ligand>
</feature>
<evidence type="ECO:0000256" key="7">
    <source>
        <dbReference type="PIRSR" id="PIRSR621190-1"/>
    </source>
</evidence>
<feature type="binding site" evidence="8">
    <location>
        <position position="139"/>
    </location>
    <ligand>
        <name>Zn(2+)</name>
        <dbReference type="ChEBI" id="CHEBI:29105"/>
        <label>1</label>
    </ligand>
</feature>
<gene>
    <name evidence="11" type="ORF">PHJA_002454800</name>
</gene>
<feature type="binding site" evidence="8">
    <location>
        <position position="154"/>
    </location>
    <ligand>
        <name>Ca(2+)</name>
        <dbReference type="ChEBI" id="CHEBI:29108"/>
        <label>1</label>
    </ligand>
</feature>
<dbReference type="InterPro" id="IPR021190">
    <property type="entry name" value="Pept_M10A"/>
</dbReference>
<comment type="caution">
    <text evidence="11">The sequence shown here is derived from an EMBL/GenBank/DDBJ whole genome shotgun (WGS) entry which is preliminary data.</text>
</comment>
<feature type="binding site" evidence="8">
    <location>
        <position position="131"/>
    </location>
    <ligand>
        <name>Ca(2+)</name>
        <dbReference type="ChEBI" id="CHEBI:29108"/>
        <label>3</label>
    </ligand>
</feature>
<feature type="binding site" evidence="8">
    <location>
        <position position="132"/>
    </location>
    <ligand>
        <name>Ca(2+)</name>
        <dbReference type="ChEBI" id="CHEBI:29108"/>
        <label>3</label>
    </ligand>
</feature>
<feature type="binding site" evidence="8">
    <location>
        <position position="191"/>
    </location>
    <ligand>
        <name>Zn(2+)</name>
        <dbReference type="ChEBI" id="CHEBI:29105"/>
        <label>2</label>
        <note>catalytic</note>
    </ligand>
</feature>
<evidence type="ECO:0000256" key="4">
    <source>
        <dbReference type="ARBA" id="ARBA00022801"/>
    </source>
</evidence>
<dbReference type="InterPro" id="IPR002477">
    <property type="entry name" value="Peptidoglycan-bd-like"/>
</dbReference>
<comment type="similarity">
    <text evidence="1">Belongs to the peptidase M10A family. Matrix metalloproteinases (MMPs) subfamily.</text>
</comment>
<dbReference type="InterPro" id="IPR001818">
    <property type="entry name" value="Pept_M10_metallopeptidase"/>
</dbReference>
<organism evidence="11 12">
    <name type="scientific">Phtheirospermum japonicum</name>
    <dbReference type="NCBI Taxonomy" id="374723"/>
    <lineage>
        <taxon>Eukaryota</taxon>
        <taxon>Viridiplantae</taxon>
        <taxon>Streptophyta</taxon>
        <taxon>Embryophyta</taxon>
        <taxon>Tracheophyta</taxon>
        <taxon>Spermatophyta</taxon>
        <taxon>Magnoliopsida</taxon>
        <taxon>eudicotyledons</taxon>
        <taxon>Gunneridae</taxon>
        <taxon>Pentapetalae</taxon>
        <taxon>asterids</taxon>
        <taxon>lamiids</taxon>
        <taxon>Lamiales</taxon>
        <taxon>Orobanchaceae</taxon>
        <taxon>Orobanchaceae incertae sedis</taxon>
        <taxon>Phtheirospermum</taxon>
    </lineage>
</organism>
<dbReference type="Proteomes" id="UP000653305">
    <property type="component" value="Unassembled WGS sequence"/>
</dbReference>
<comment type="cofactor">
    <cofactor evidence="8">
        <name>Ca(2+)</name>
        <dbReference type="ChEBI" id="CHEBI:29108"/>
    </cofactor>
    <text evidence="8">Can bind about 5 Ca(2+) ions per subunit.</text>
</comment>
<name>A0A830CVS7_9LAMI</name>
<evidence type="ECO:0000313" key="11">
    <source>
        <dbReference type="EMBL" id="GFQ03110.1"/>
    </source>
</evidence>
<evidence type="ECO:0000256" key="1">
    <source>
        <dbReference type="ARBA" id="ARBA00009614"/>
    </source>
</evidence>
<evidence type="ECO:0000256" key="5">
    <source>
        <dbReference type="ARBA" id="ARBA00022833"/>
    </source>
</evidence>
<evidence type="ECO:0000256" key="3">
    <source>
        <dbReference type="ARBA" id="ARBA00022723"/>
    </source>
</evidence>
<sequence>MINYNNANPTHENHDDLFDDALESAITNYQNFFKLTVTGFLDADTANQLGRPRCGVPDNGIRSPKWPPEKRNLTYSFPPGERTDANSSTLDATDMWASVSNFRFSYIEDYNQADIKIAFLRRDHGDGNPFDGPKGILAHAFGPPDGRLHFDEDEDWVYGTVKDEFDILTVGLHELGHVLGLGHSTDDGAIMWPYVGSGERKGLGKDDKNGIRALYS</sequence>
<dbReference type="Gene3D" id="3.40.390.10">
    <property type="entry name" value="Collagenase (Catalytic Domain)"/>
    <property type="match status" value="1"/>
</dbReference>
<feature type="domain" description="Peptidase metallopeptidase" evidence="10">
    <location>
        <begin position="62"/>
        <end position="216"/>
    </location>
</feature>
<feature type="active site" evidence="7">
    <location>
        <position position="174"/>
    </location>
</feature>
<feature type="binding site" evidence="8">
    <location>
        <position position="126"/>
    </location>
    <ligand>
        <name>Zn(2+)</name>
        <dbReference type="ChEBI" id="CHEBI:29105"/>
        <label>1</label>
    </ligand>
</feature>
<dbReference type="InterPro" id="IPR036365">
    <property type="entry name" value="PGBD-like_sf"/>
</dbReference>
<dbReference type="Pfam" id="PF00413">
    <property type="entry name" value="Peptidase_M10"/>
    <property type="match status" value="1"/>
</dbReference>
<dbReference type="GO" id="GO:0030574">
    <property type="term" value="P:collagen catabolic process"/>
    <property type="evidence" value="ECO:0007669"/>
    <property type="project" value="TreeGrafter"/>
</dbReference>
<keyword evidence="6" id="KW-0482">Metalloprotease</keyword>
<feature type="binding site" evidence="8">
    <location>
        <position position="173"/>
    </location>
    <ligand>
        <name>Zn(2+)</name>
        <dbReference type="ChEBI" id="CHEBI:29105"/>
        <label>2</label>
        <note>catalytic</note>
    </ligand>
</feature>
<dbReference type="PANTHER" id="PTHR10201">
    <property type="entry name" value="MATRIX METALLOPROTEINASE"/>
    <property type="match status" value="1"/>
</dbReference>
<feature type="binding site" evidence="8">
    <location>
        <position position="177"/>
    </location>
    <ligand>
        <name>Zn(2+)</name>
        <dbReference type="ChEBI" id="CHEBI:29105"/>
        <label>2</label>
        <note>catalytic</note>
    </ligand>
</feature>
<feature type="binding site" evidence="8">
    <location>
        <position position="124"/>
    </location>
    <ligand>
        <name>Zn(2+)</name>
        <dbReference type="ChEBI" id="CHEBI:29105"/>
        <label>1</label>
    </ligand>
</feature>
<keyword evidence="8" id="KW-0106">Calcium</keyword>
<evidence type="ECO:0000256" key="6">
    <source>
        <dbReference type="ARBA" id="ARBA00023049"/>
    </source>
</evidence>
<dbReference type="InterPro" id="IPR024079">
    <property type="entry name" value="MetalloPept_cat_dom_sf"/>
</dbReference>
<dbReference type="SUPFAM" id="SSF47090">
    <property type="entry name" value="PGBD-like"/>
    <property type="match status" value="1"/>
</dbReference>
<dbReference type="CDD" id="cd04278">
    <property type="entry name" value="ZnMc_MMP"/>
    <property type="match status" value="1"/>
</dbReference>
<dbReference type="AlphaFoldDB" id="A0A830CVS7"/>
<dbReference type="EMBL" id="BMAC01000801">
    <property type="protein sequence ID" value="GFQ03110.1"/>
    <property type="molecule type" value="Genomic_DNA"/>
</dbReference>
<feature type="binding site" evidence="8">
    <location>
        <position position="183"/>
    </location>
    <ligand>
        <name>Zn(2+)</name>
        <dbReference type="ChEBI" id="CHEBI:29105"/>
        <label>2</label>
        <note>catalytic</note>
    </ligand>
</feature>
<proteinExistence type="inferred from homology"/>
<dbReference type="GO" id="GO:0031012">
    <property type="term" value="C:extracellular matrix"/>
    <property type="evidence" value="ECO:0007669"/>
    <property type="project" value="InterPro"/>
</dbReference>